<evidence type="ECO:0000313" key="6">
    <source>
        <dbReference type="EMBL" id="KAJ3839482.1"/>
    </source>
</evidence>
<dbReference type="GO" id="GO:0016787">
    <property type="term" value="F:hydrolase activity"/>
    <property type="evidence" value="ECO:0007669"/>
    <property type="project" value="UniProtKB-KW"/>
</dbReference>
<keyword evidence="2 6" id="KW-0378">Hydrolase</keyword>
<gene>
    <name evidence="6" type="ORF">F5878DRAFT_678164</name>
</gene>
<dbReference type="Gene3D" id="3.40.50.300">
    <property type="entry name" value="P-loop containing nucleotide triphosphate hydrolases"/>
    <property type="match status" value="2"/>
</dbReference>
<name>A0AA38PAR4_9AGAR</name>
<dbReference type="GO" id="GO:0043139">
    <property type="term" value="F:5'-3' DNA helicase activity"/>
    <property type="evidence" value="ECO:0007669"/>
    <property type="project" value="TreeGrafter"/>
</dbReference>
<proteinExistence type="predicted"/>
<dbReference type="InterPro" id="IPR041679">
    <property type="entry name" value="DNA2/NAM7-like_C"/>
</dbReference>
<evidence type="ECO:0000256" key="3">
    <source>
        <dbReference type="ARBA" id="ARBA00022806"/>
    </source>
</evidence>
<reference evidence="6" key="1">
    <citation type="submission" date="2022-08" db="EMBL/GenBank/DDBJ databases">
        <authorList>
            <consortium name="DOE Joint Genome Institute"/>
            <person name="Min B."/>
            <person name="Riley R."/>
            <person name="Sierra-Patev S."/>
            <person name="Naranjo-Ortiz M."/>
            <person name="Looney B."/>
            <person name="Konkel Z."/>
            <person name="Slot J.C."/>
            <person name="Sakamoto Y."/>
            <person name="Steenwyk J.L."/>
            <person name="Rokas A."/>
            <person name="Carro J."/>
            <person name="Camarero S."/>
            <person name="Ferreira P."/>
            <person name="Molpeceres G."/>
            <person name="Ruiz-Duenas F.J."/>
            <person name="Serrano A."/>
            <person name="Henrissat B."/>
            <person name="Drula E."/>
            <person name="Hughes K.W."/>
            <person name="Mata J.L."/>
            <person name="Ishikawa N.K."/>
            <person name="Vargas-Isla R."/>
            <person name="Ushijima S."/>
            <person name="Smith C.A."/>
            <person name="Ahrendt S."/>
            <person name="Andreopoulos W."/>
            <person name="He G."/>
            <person name="Labutti K."/>
            <person name="Lipzen A."/>
            <person name="Ng V."/>
            <person name="Sandor L."/>
            <person name="Barry K."/>
            <person name="Martinez A.T."/>
            <person name="Xiao Y."/>
            <person name="Gibbons J.G."/>
            <person name="Terashima K."/>
            <person name="Hibbett D.S."/>
            <person name="Grigoriev I.V."/>
        </authorList>
    </citation>
    <scope>NUCLEOTIDE SEQUENCE</scope>
    <source>
        <strain evidence="6">TFB9207</strain>
    </source>
</reference>
<dbReference type="EMBL" id="MU806125">
    <property type="protein sequence ID" value="KAJ3839482.1"/>
    <property type="molecule type" value="Genomic_DNA"/>
</dbReference>
<evidence type="ECO:0000259" key="5">
    <source>
        <dbReference type="Pfam" id="PF13087"/>
    </source>
</evidence>
<evidence type="ECO:0000313" key="7">
    <source>
        <dbReference type="Proteomes" id="UP001163846"/>
    </source>
</evidence>
<evidence type="ECO:0000256" key="4">
    <source>
        <dbReference type="ARBA" id="ARBA00022840"/>
    </source>
</evidence>
<dbReference type="Pfam" id="PF13087">
    <property type="entry name" value="AAA_12"/>
    <property type="match status" value="1"/>
</dbReference>
<evidence type="ECO:0000256" key="2">
    <source>
        <dbReference type="ARBA" id="ARBA00022801"/>
    </source>
</evidence>
<dbReference type="Pfam" id="PF13604">
    <property type="entry name" value="AAA_30"/>
    <property type="match status" value="1"/>
</dbReference>
<accession>A0AA38PAR4</accession>
<dbReference type="InterPro" id="IPR027417">
    <property type="entry name" value="P-loop_NTPase"/>
</dbReference>
<keyword evidence="4" id="KW-0067">ATP-binding</keyword>
<comment type="caution">
    <text evidence="6">The sequence shown here is derived from an EMBL/GenBank/DDBJ whole genome shotgun (WGS) entry which is preliminary data.</text>
</comment>
<dbReference type="SUPFAM" id="SSF52540">
    <property type="entry name" value="P-loop containing nucleoside triphosphate hydrolases"/>
    <property type="match status" value="1"/>
</dbReference>
<dbReference type="PANTHER" id="PTHR43788">
    <property type="entry name" value="DNA2/NAM7 HELICASE FAMILY MEMBER"/>
    <property type="match status" value="1"/>
</dbReference>
<dbReference type="PANTHER" id="PTHR43788:SF8">
    <property type="entry name" value="DNA-BINDING PROTEIN SMUBP-2"/>
    <property type="match status" value="1"/>
</dbReference>
<keyword evidence="7" id="KW-1185">Reference proteome</keyword>
<sequence>METTIEQTLLPKEPSSLPIHHYFPRITDNHTVPTPTTPCVSTANAKASTNSNIFGVSISQLNNGMINRVAFATDEAVYVIDLNDERAPRVARSDQDLRDLLKSPTTILAGFDMPRIALRLHHHIGHHVRGVDLSTLFSAADAAWLPSKVLKRCFTVRSPFGINRLWHENDQSDEALQQLCLRAWISAKVAGTSSAQAEVASARRVDTSNIKKDVLSQLGTLLQQTDILARAKPKVIKNEYDSYKFNNEKGKTRIELRNARFKTRVRPGSQSYVEITSNAGTVHHGKAVRASGKTAKIELRNRTGIADTISSVRVVGLDDPSPAEKDRGRLLLEVLQNQQNLLDAKFIRFLWFRTREDKHILRPTPVSFTYLENLRPFVDHLNPSQAKVVAAMTSEDPIVIVHGPPGTGKTTTISAAAEIWSARARPSWIIGHSNVSVKNIAEKLTKRKVDFKLIVSKEFYIEWHEHIYEAIPGNCLIRSDELPKEPLAMSRLLGGSKVILSTLGLLSNAALKNSGVFNIVPLERLVIDEASQINVFEYMTIFHHFRQCLGKVCFFGDPKQLPPFGKENAETLESIFDIRHLKSSSYLLDVQYRMPVPLGTFISSKVYGSKLKSSHKIVQHSCVRFVDTPRAGREEKRGTSWINKAEISVIVNLVRNYYQKMDFCIITPYDSQRAEIEKRLKAEELPWEKVFNVDSFQGEF</sequence>
<keyword evidence="3" id="KW-0347">Helicase</keyword>
<dbReference type="AlphaFoldDB" id="A0AA38PAR4"/>
<dbReference type="GO" id="GO:0005524">
    <property type="term" value="F:ATP binding"/>
    <property type="evidence" value="ECO:0007669"/>
    <property type="project" value="UniProtKB-KW"/>
</dbReference>
<dbReference type="Proteomes" id="UP001163846">
    <property type="component" value="Unassembled WGS sequence"/>
</dbReference>
<dbReference type="InterPro" id="IPR050534">
    <property type="entry name" value="Coronavir_polyprotein_1ab"/>
</dbReference>
<evidence type="ECO:0000256" key="1">
    <source>
        <dbReference type="ARBA" id="ARBA00022741"/>
    </source>
</evidence>
<keyword evidence="1" id="KW-0547">Nucleotide-binding</keyword>
<organism evidence="6 7">
    <name type="scientific">Lentinula raphanica</name>
    <dbReference type="NCBI Taxonomy" id="153919"/>
    <lineage>
        <taxon>Eukaryota</taxon>
        <taxon>Fungi</taxon>
        <taxon>Dikarya</taxon>
        <taxon>Basidiomycota</taxon>
        <taxon>Agaricomycotina</taxon>
        <taxon>Agaricomycetes</taxon>
        <taxon>Agaricomycetidae</taxon>
        <taxon>Agaricales</taxon>
        <taxon>Marasmiineae</taxon>
        <taxon>Omphalotaceae</taxon>
        <taxon>Lentinula</taxon>
    </lineage>
</organism>
<feature type="domain" description="DNA2/NAM7 helicase-like C-terminal" evidence="5">
    <location>
        <begin position="582"/>
        <end position="699"/>
    </location>
</feature>
<protein>
    <submittedName>
        <fullName evidence="6">P-loop containing nucleoside triphosphate hydrolase protein</fullName>
    </submittedName>
</protein>